<evidence type="ECO:0000256" key="18">
    <source>
        <dbReference type="ARBA" id="ARBA00024631"/>
    </source>
</evidence>
<feature type="transmembrane region" description="Helical" evidence="19">
    <location>
        <begin position="779"/>
        <end position="797"/>
    </location>
</feature>
<evidence type="ECO:0000256" key="16">
    <source>
        <dbReference type="ARBA" id="ARBA00024615"/>
    </source>
</evidence>
<feature type="transmembrane region" description="Helical" evidence="19">
    <location>
        <begin position="657"/>
        <end position="681"/>
    </location>
</feature>
<evidence type="ECO:0000256" key="6">
    <source>
        <dbReference type="ARBA" id="ARBA00018074"/>
    </source>
</evidence>
<feature type="transmembrane region" description="Helical" evidence="19">
    <location>
        <begin position="467"/>
        <end position="487"/>
    </location>
</feature>
<dbReference type="GO" id="GO:0061709">
    <property type="term" value="P:reticulophagy"/>
    <property type="evidence" value="ECO:0007669"/>
    <property type="project" value="TreeGrafter"/>
</dbReference>
<accession>A0A8H3TSQ3</accession>
<dbReference type="PANTHER" id="PTHR13038">
    <property type="entry name" value="APG9 AUTOPHAGY 9"/>
    <property type="match status" value="1"/>
</dbReference>
<evidence type="ECO:0000313" key="21">
    <source>
        <dbReference type="EMBL" id="GHJ86428.1"/>
    </source>
</evidence>
<evidence type="ECO:0000256" key="10">
    <source>
        <dbReference type="ARBA" id="ARBA00023006"/>
    </source>
</evidence>
<evidence type="ECO:0000313" key="22">
    <source>
        <dbReference type="Proteomes" id="UP000620104"/>
    </source>
</evidence>
<keyword evidence="7 19" id="KW-0813">Transport</keyword>
<keyword evidence="22" id="KW-1185">Reference proteome</keyword>
<comment type="catalytic activity">
    <reaction evidence="18">
        <text>a 1,2-diacyl-sn-glycero-3-phosphocholine(in) = a 1,2-diacyl-sn-glycero-3-phosphocholine(out)</text>
        <dbReference type="Rhea" id="RHEA:38571"/>
        <dbReference type="ChEBI" id="CHEBI:57643"/>
    </reaction>
</comment>
<protein>
    <recommendedName>
        <fullName evidence="6 19">Autophagy-related protein 9</fullName>
    </recommendedName>
</protein>
<feature type="compositionally biased region" description="Low complexity" evidence="20">
    <location>
        <begin position="224"/>
        <end position="236"/>
    </location>
</feature>
<dbReference type="GO" id="GO:0006869">
    <property type="term" value="P:lipid transport"/>
    <property type="evidence" value="ECO:0007669"/>
    <property type="project" value="UniProtKB-KW"/>
</dbReference>
<keyword evidence="9 19" id="KW-1133">Transmembrane helix</keyword>
<keyword evidence="12 19" id="KW-0445">Lipid transport</keyword>
<comment type="catalytic activity">
    <reaction evidence="17">
        <text>a 1,2-diacyl-sn-glycero-3-phospho-(1D-myo-inositol-3-phosphate)(in) = a 1,2-diacyl-sn-glycero-3-phospho-(1D-myo-inositol-3-phosphate)(out)</text>
        <dbReference type="Rhea" id="RHEA:67920"/>
        <dbReference type="ChEBI" id="CHEBI:58088"/>
    </reaction>
</comment>
<feature type="transmembrane region" description="Helical" evidence="19">
    <location>
        <begin position="416"/>
        <end position="439"/>
    </location>
</feature>
<comment type="similarity">
    <text evidence="5 19">Belongs to the ATG9 family.</text>
</comment>
<dbReference type="OrthoDB" id="2020634at2759"/>
<feature type="compositionally biased region" description="Basic and acidic residues" evidence="20">
    <location>
        <begin position="184"/>
        <end position="200"/>
    </location>
</feature>
<evidence type="ECO:0000256" key="11">
    <source>
        <dbReference type="ARBA" id="ARBA00023034"/>
    </source>
</evidence>
<comment type="catalytic activity">
    <reaction evidence="15">
        <text>a 1,2-diacyl-sn-glycero-3-phospho-L-serine(in) = a 1,2-diacyl-sn-glycero-3-phospho-L-serine(out)</text>
        <dbReference type="Rhea" id="RHEA:38663"/>
        <dbReference type="ChEBI" id="CHEBI:57262"/>
    </reaction>
</comment>
<dbReference type="GO" id="GO:0034727">
    <property type="term" value="P:piecemeal microautophagy of the nucleus"/>
    <property type="evidence" value="ECO:0007669"/>
    <property type="project" value="TreeGrafter"/>
</dbReference>
<dbReference type="GO" id="GO:0000422">
    <property type="term" value="P:autophagy of mitochondrion"/>
    <property type="evidence" value="ECO:0007669"/>
    <property type="project" value="TreeGrafter"/>
</dbReference>
<dbReference type="PANTHER" id="PTHR13038:SF10">
    <property type="entry name" value="AUTOPHAGY-RELATED PROTEIN 9"/>
    <property type="match status" value="1"/>
</dbReference>
<keyword evidence="13 19" id="KW-0472">Membrane</keyword>
<organism evidence="21 22">
    <name type="scientific">Naganishia liquefaciens</name>
    <dbReference type="NCBI Taxonomy" id="104408"/>
    <lineage>
        <taxon>Eukaryota</taxon>
        <taxon>Fungi</taxon>
        <taxon>Dikarya</taxon>
        <taxon>Basidiomycota</taxon>
        <taxon>Agaricomycotina</taxon>
        <taxon>Tremellomycetes</taxon>
        <taxon>Filobasidiales</taxon>
        <taxon>Filobasidiaceae</taxon>
        <taxon>Naganishia</taxon>
    </lineage>
</organism>
<evidence type="ECO:0000256" key="8">
    <source>
        <dbReference type="ARBA" id="ARBA00022692"/>
    </source>
</evidence>
<evidence type="ECO:0000256" key="3">
    <source>
        <dbReference type="ARBA" id="ARBA00004511"/>
    </source>
</evidence>
<feature type="compositionally biased region" description="Polar residues" evidence="20">
    <location>
        <begin position="77"/>
        <end position="100"/>
    </location>
</feature>
<keyword evidence="11" id="KW-0333">Golgi apparatus</keyword>
<evidence type="ECO:0000256" key="2">
    <source>
        <dbReference type="ARBA" id="ARBA00004477"/>
    </source>
</evidence>
<keyword evidence="14" id="KW-0968">Cytoplasmic vesicle</keyword>
<feature type="compositionally biased region" description="Low complexity" evidence="20">
    <location>
        <begin position="256"/>
        <end position="272"/>
    </location>
</feature>
<feature type="region of interest" description="Disordered" evidence="20">
    <location>
        <begin position="1"/>
        <end position="374"/>
    </location>
</feature>
<evidence type="ECO:0000256" key="4">
    <source>
        <dbReference type="ARBA" id="ARBA00004653"/>
    </source>
</evidence>
<name>A0A8H3TSQ3_9TREE</name>
<feature type="compositionally biased region" description="Polar residues" evidence="20">
    <location>
        <begin position="1"/>
        <end position="10"/>
    </location>
</feature>
<evidence type="ECO:0000256" key="15">
    <source>
        <dbReference type="ARBA" id="ARBA00024479"/>
    </source>
</evidence>
<evidence type="ECO:0000256" key="17">
    <source>
        <dbReference type="ARBA" id="ARBA00024621"/>
    </source>
</evidence>
<keyword evidence="10 19" id="KW-0072">Autophagy</keyword>
<dbReference type="AlphaFoldDB" id="A0A8H3TSQ3"/>
<comment type="catalytic activity">
    <reaction evidence="16">
        <text>a 1,2-diacyl-sn-glycero-3-phosphoethanolamine(in) = a 1,2-diacyl-sn-glycero-3-phosphoethanolamine(out)</text>
        <dbReference type="Rhea" id="RHEA:38895"/>
        <dbReference type="ChEBI" id="CHEBI:64612"/>
    </reaction>
</comment>
<sequence>MEASPSNSMNPFALTDEDETRDIDAEAHAQPFDEINGTAGLTRQPGSSVDGLPLRSTPYDSIFGDQSMVRSEDRAVGNSQVSVRSSLNRSKVTATSTSNDGRVPSDSEIPSMDTGLPSMGTESSGKTAGGSMYLSFHPSANGASKPASRRIHDGANANRETDSGSSSVLERADSGAEGLKGKGKARELDPHLEETNDRGRFGNPFMSTQRRDNSASPPPDLLRSRSSSSSSPRRSATQLPGEDALHDDHGNCILLPVPVTTPQRPPNRQQPSREPPGNDVDTSPGSVIFDAQALHDPPQTSRKPKAEKHRHRSSRRHRKHQSVDDPETPDSPYAAEAFSDDPRAMLMSSQSSRTEGRSSAAGRRRRKRVNDPTAGLSERERALWGWANVVDLDGYLQEIYEYYTGKGVYCIALRRVLNLLTSAFVIIFSTFLLSCIDISRFPRDGHGQLKDVIVHQCSSRWSFPHKVFTWIIAFFFLWRLGTFAVGFRRLLEIKRFYEHLLDIPDSDIQTIAWGEIVRRVGEIRQDNAVTSTGNGNEGVTAEVRDVPKLDAHDVANRIMRQENYLIALFTKDLLDLRVRLPCPPRLQRYVPQRLITLEDTTQAPYITFGENSLTKALEWNLRYCLLGFLFDERGRVRKEFIKERSRQGMIESLQHRFMFMGILNAIFAPFIVLYLLMYSFFRYFEEYHKNPSAIGSRGYTPFAKWKFREFNELPHVFERRLDESYAPAKQYVDQFPKEITAIAMRFVAFVSGAFAAVLVLLSVIDPVFLHFEITPDRTVLFYLGVFTSILAVSRGMVPATNQVFDPEMLLTEVVGFVHYMPERWEGRLHSHQVHAEFSKMFQMKLAIFVQEIVSVILTPFILLFSLPPCAGKIIDFCREFTVHVSGIGYVCSFAVFDFKREGNVDGSADQSTASRLMAQENKMEQSFLHFKITNPEWQPSDPASMLLSRIADGDFNSQRLKSPFRVREGTLSPTQFVGSRSAKIGGDAAFAGNEEGRLKQKLMVYEAALQRSLLLRSGPTGSRMAPTGRSSRLQPMQEAPEIEDEDGWETAKLGERLQDQDRLQASAEVDAGPGMLGLIHQVIKK</sequence>
<evidence type="ECO:0000256" key="13">
    <source>
        <dbReference type="ARBA" id="ARBA00023136"/>
    </source>
</evidence>
<feature type="compositionally biased region" description="Low complexity" evidence="20">
    <location>
        <begin position="348"/>
        <end position="361"/>
    </location>
</feature>
<comment type="function">
    <text evidence="19">Phospholipid scramblase involved in autophagy. Cycles between the preautophagosomal structure/phagophore assembly site (PAS) and the cytoplasmic vesicle pool and supplies membrane for the growing autophagosome. Lipid scramblase activity plays a key role in preautophagosomal structure/phagophore assembly by distributing the phospholipids that arrive through ATG2 from the cytoplasmic to the luminal leaflet of the bilayer, thereby driving autophagosomal membrane expansion.</text>
</comment>
<evidence type="ECO:0000256" key="9">
    <source>
        <dbReference type="ARBA" id="ARBA00022989"/>
    </source>
</evidence>
<dbReference type="Pfam" id="PF04109">
    <property type="entry name" value="ATG9"/>
    <property type="match status" value="1"/>
</dbReference>
<dbReference type="InterPro" id="IPR007241">
    <property type="entry name" value="Autophagy-rel_prot_9"/>
</dbReference>
<dbReference type="GO" id="GO:0030659">
    <property type="term" value="C:cytoplasmic vesicle membrane"/>
    <property type="evidence" value="ECO:0007669"/>
    <property type="project" value="UniProtKB-SubCell"/>
</dbReference>
<dbReference type="GO" id="GO:0005789">
    <property type="term" value="C:endoplasmic reticulum membrane"/>
    <property type="evidence" value="ECO:0007669"/>
    <property type="project" value="UniProtKB-SubCell"/>
</dbReference>
<dbReference type="GO" id="GO:0034497">
    <property type="term" value="P:protein localization to phagophore assembly site"/>
    <property type="evidence" value="ECO:0007669"/>
    <property type="project" value="TreeGrafter"/>
</dbReference>
<comment type="caution">
    <text evidence="21">The sequence shown here is derived from an EMBL/GenBank/DDBJ whole genome shotgun (WGS) entry which is preliminary data.</text>
</comment>
<gene>
    <name evidence="21" type="ORF">NliqN6_2830</name>
</gene>
<feature type="compositionally biased region" description="Basic residues" evidence="20">
    <location>
        <begin position="302"/>
        <end position="320"/>
    </location>
</feature>
<evidence type="ECO:0000256" key="5">
    <source>
        <dbReference type="ARBA" id="ARBA00006185"/>
    </source>
</evidence>
<dbReference type="GO" id="GO:0005776">
    <property type="term" value="C:autophagosome"/>
    <property type="evidence" value="ECO:0007669"/>
    <property type="project" value="TreeGrafter"/>
</dbReference>
<proteinExistence type="inferred from homology"/>
<feature type="transmembrane region" description="Helical" evidence="19">
    <location>
        <begin position="845"/>
        <end position="866"/>
    </location>
</feature>
<dbReference type="Proteomes" id="UP000620104">
    <property type="component" value="Unassembled WGS sequence"/>
</dbReference>
<keyword evidence="8 19" id="KW-0812">Transmembrane</keyword>
<evidence type="ECO:0000256" key="14">
    <source>
        <dbReference type="ARBA" id="ARBA00023329"/>
    </source>
</evidence>
<dbReference type="GO" id="GO:0034045">
    <property type="term" value="C:phagophore assembly site membrane"/>
    <property type="evidence" value="ECO:0007669"/>
    <property type="project" value="UniProtKB-SubCell"/>
</dbReference>
<feature type="region of interest" description="Disordered" evidence="20">
    <location>
        <begin position="1017"/>
        <end position="1046"/>
    </location>
</feature>
<reference evidence="21" key="1">
    <citation type="submission" date="2020-07" db="EMBL/GenBank/DDBJ databases">
        <title>Draft Genome Sequence of a Deep-Sea Yeast, Naganishia (Cryptococcus) liquefaciens strain N6.</title>
        <authorList>
            <person name="Han Y.W."/>
            <person name="Kajitani R."/>
            <person name="Morimoto H."/>
            <person name="Parhat M."/>
            <person name="Tsubouchi H."/>
            <person name="Bakenova O."/>
            <person name="Ogata M."/>
            <person name="Argunhan B."/>
            <person name="Aoki R."/>
            <person name="Kajiwara S."/>
            <person name="Itoh T."/>
            <person name="Iwasaki H."/>
        </authorList>
    </citation>
    <scope>NUCLEOTIDE SEQUENCE</scope>
    <source>
        <strain evidence="21">N6</strain>
    </source>
</reference>
<evidence type="ECO:0000256" key="1">
    <source>
        <dbReference type="ARBA" id="ARBA00004439"/>
    </source>
</evidence>
<evidence type="ECO:0000256" key="12">
    <source>
        <dbReference type="ARBA" id="ARBA00023055"/>
    </source>
</evidence>
<evidence type="ECO:0000256" key="20">
    <source>
        <dbReference type="SAM" id="MobiDB-lite"/>
    </source>
</evidence>
<evidence type="ECO:0000256" key="19">
    <source>
        <dbReference type="RuleBase" id="RU364027"/>
    </source>
</evidence>
<evidence type="ECO:0000256" key="7">
    <source>
        <dbReference type="ARBA" id="ARBA00022448"/>
    </source>
</evidence>
<dbReference type="GO" id="GO:0000139">
    <property type="term" value="C:Golgi membrane"/>
    <property type="evidence" value="ECO:0007669"/>
    <property type="project" value="UniProtKB-SubCell"/>
</dbReference>
<comment type="subcellular location">
    <subcellularLocation>
        <location evidence="1">Cytoplasmic vesicle membrane</location>
        <topology evidence="1">Multi-pass membrane protein</topology>
    </subcellularLocation>
    <subcellularLocation>
        <location evidence="2">Endoplasmic reticulum membrane</location>
        <topology evidence="2">Multi-pass membrane protein</topology>
    </subcellularLocation>
    <subcellularLocation>
        <location evidence="4">Golgi apparatus membrane</location>
        <topology evidence="4">Multi-pass membrane protein</topology>
    </subcellularLocation>
    <subcellularLocation>
        <location evidence="3 19">Preautophagosomal structure membrane</location>
        <topology evidence="3 19">Multi-pass membrane protein</topology>
    </subcellularLocation>
</comment>
<dbReference type="EMBL" id="BLZA01000018">
    <property type="protein sequence ID" value="GHJ86428.1"/>
    <property type="molecule type" value="Genomic_DNA"/>
</dbReference>
<feature type="transmembrane region" description="Helical" evidence="19">
    <location>
        <begin position="742"/>
        <end position="767"/>
    </location>
</feature>